<accession>A0A4Y2CHD5</accession>
<gene>
    <name evidence="1" type="ORF">AVEN_229195_1</name>
</gene>
<dbReference type="EMBL" id="BGPR01086491">
    <property type="protein sequence ID" value="GBM03599.1"/>
    <property type="molecule type" value="Genomic_DNA"/>
</dbReference>
<evidence type="ECO:0000313" key="1">
    <source>
        <dbReference type="EMBL" id="GBM03599.1"/>
    </source>
</evidence>
<protein>
    <submittedName>
        <fullName evidence="1">Uncharacterized protein</fullName>
    </submittedName>
</protein>
<dbReference type="Proteomes" id="UP000499080">
    <property type="component" value="Unassembled WGS sequence"/>
</dbReference>
<dbReference type="AlphaFoldDB" id="A0A4Y2CHD5"/>
<keyword evidence="2" id="KW-1185">Reference proteome</keyword>
<sequence>MKGMQLVDLNLLGRDCDSLVVGSRPRETRVLASEQDSTEEPSCKRVWCTLNPSGPNVLPLVWKFGEGCQLGCRPRHLSAIQKYEVFPKNGSCVGSNWYVNITKFILFSTSAPNSCI</sequence>
<name>A0A4Y2CHD5_ARAVE</name>
<comment type="caution">
    <text evidence="1">The sequence shown here is derived from an EMBL/GenBank/DDBJ whole genome shotgun (WGS) entry which is preliminary data.</text>
</comment>
<proteinExistence type="predicted"/>
<evidence type="ECO:0000313" key="2">
    <source>
        <dbReference type="Proteomes" id="UP000499080"/>
    </source>
</evidence>
<reference evidence="1 2" key="1">
    <citation type="journal article" date="2019" name="Sci. Rep.">
        <title>Orb-weaving spider Araneus ventricosus genome elucidates the spidroin gene catalogue.</title>
        <authorList>
            <person name="Kono N."/>
            <person name="Nakamura H."/>
            <person name="Ohtoshi R."/>
            <person name="Moran D.A.P."/>
            <person name="Shinohara A."/>
            <person name="Yoshida Y."/>
            <person name="Fujiwara M."/>
            <person name="Mori M."/>
            <person name="Tomita M."/>
            <person name="Arakawa K."/>
        </authorList>
    </citation>
    <scope>NUCLEOTIDE SEQUENCE [LARGE SCALE GENOMIC DNA]</scope>
</reference>
<organism evidence="1 2">
    <name type="scientific">Araneus ventricosus</name>
    <name type="common">Orbweaver spider</name>
    <name type="synonym">Epeira ventricosa</name>
    <dbReference type="NCBI Taxonomy" id="182803"/>
    <lineage>
        <taxon>Eukaryota</taxon>
        <taxon>Metazoa</taxon>
        <taxon>Ecdysozoa</taxon>
        <taxon>Arthropoda</taxon>
        <taxon>Chelicerata</taxon>
        <taxon>Arachnida</taxon>
        <taxon>Araneae</taxon>
        <taxon>Araneomorphae</taxon>
        <taxon>Entelegynae</taxon>
        <taxon>Araneoidea</taxon>
        <taxon>Araneidae</taxon>
        <taxon>Araneus</taxon>
    </lineage>
</organism>